<keyword evidence="4" id="KW-0732">Signal</keyword>
<name>F4KY81_HALH1</name>
<dbReference type="InterPro" id="IPR024607">
    <property type="entry name" value="Sulfatase_CS"/>
</dbReference>
<dbReference type="HOGENOM" id="CLU_006332_10_4_10"/>
<evidence type="ECO:0000256" key="4">
    <source>
        <dbReference type="ARBA" id="ARBA00022729"/>
    </source>
</evidence>
<dbReference type="EC" id="3.1.6.2" evidence="8"/>
<comment type="cofactor">
    <cofactor evidence="1">
        <name>Ca(2+)</name>
        <dbReference type="ChEBI" id="CHEBI:29108"/>
    </cofactor>
</comment>
<dbReference type="Gene3D" id="3.40.720.10">
    <property type="entry name" value="Alkaline Phosphatase, subunit A"/>
    <property type="match status" value="1"/>
</dbReference>
<dbReference type="InterPro" id="IPR050738">
    <property type="entry name" value="Sulfatase"/>
</dbReference>
<keyword evidence="9" id="KW-1185">Reference proteome</keyword>
<feature type="domain" description="Sulfatase N-terminal" evidence="7">
    <location>
        <begin position="26"/>
        <end position="378"/>
    </location>
</feature>
<evidence type="ECO:0000256" key="6">
    <source>
        <dbReference type="ARBA" id="ARBA00022837"/>
    </source>
</evidence>
<gene>
    <name evidence="8" type="ordered locus">Halhy_0433</name>
</gene>
<dbReference type="Gene3D" id="3.30.1120.10">
    <property type="match status" value="1"/>
</dbReference>
<keyword evidence="6" id="KW-0106">Calcium</keyword>
<evidence type="ECO:0000256" key="1">
    <source>
        <dbReference type="ARBA" id="ARBA00001913"/>
    </source>
</evidence>
<evidence type="ECO:0000256" key="3">
    <source>
        <dbReference type="ARBA" id="ARBA00022723"/>
    </source>
</evidence>
<evidence type="ECO:0000256" key="5">
    <source>
        <dbReference type="ARBA" id="ARBA00022801"/>
    </source>
</evidence>
<protein>
    <submittedName>
        <fullName evidence="8">Steryl-sulfatase</fullName>
        <ecNumber evidence="8">3.1.6.2</ecNumber>
    </submittedName>
</protein>
<evidence type="ECO:0000259" key="7">
    <source>
        <dbReference type="Pfam" id="PF00884"/>
    </source>
</evidence>
<dbReference type="Pfam" id="PF00884">
    <property type="entry name" value="Sulfatase"/>
    <property type="match status" value="1"/>
</dbReference>
<accession>F4KY81</accession>
<dbReference type="CDD" id="cd16144">
    <property type="entry name" value="ARS_like"/>
    <property type="match status" value="1"/>
</dbReference>
<comment type="similarity">
    <text evidence="2">Belongs to the sulfatase family.</text>
</comment>
<dbReference type="PROSITE" id="PS00149">
    <property type="entry name" value="SULFATASE_2"/>
    <property type="match status" value="1"/>
</dbReference>
<reference key="2">
    <citation type="submission" date="2011-04" db="EMBL/GenBank/DDBJ databases">
        <title>Complete sequence of chromosome of Haliscomenobacter hydrossis DSM 1100.</title>
        <authorList>
            <consortium name="US DOE Joint Genome Institute (JGI-PGF)"/>
            <person name="Lucas S."/>
            <person name="Han J."/>
            <person name="Lapidus A."/>
            <person name="Bruce D."/>
            <person name="Goodwin L."/>
            <person name="Pitluck S."/>
            <person name="Peters L."/>
            <person name="Kyrpides N."/>
            <person name="Mavromatis K."/>
            <person name="Ivanova N."/>
            <person name="Ovchinnikova G."/>
            <person name="Pagani I."/>
            <person name="Daligault H."/>
            <person name="Detter J.C."/>
            <person name="Han C."/>
            <person name="Land M."/>
            <person name="Hauser L."/>
            <person name="Markowitz V."/>
            <person name="Cheng J.-F."/>
            <person name="Hugenholtz P."/>
            <person name="Woyke T."/>
            <person name="Wu D."/>
            <person name="Verbarg S."/>
            <person name="Frueling A."/>
            <person name="Brambilla E."/>
            <person name="Klenk H.-P."/>
            <person name="Eisen J.A."/>
        </authorList>
    </citation>
    <scope>NUCLEOTIDE SEQUENCE</scope>
    <source>
        <strain>DSM 1100</strain>
    </source>
</reference>
<dbReference type="PANTHER" id="PTHR42693">
    <property type="entry name" value="ARYLSULFATASE FAMILY MEMBER"/>
    <property type="match status" value="1"/>
</dbReference>
<dbReference type="PROSITE" id="PS00523">
    <property type="entry name" value="SULFATASE_1"/>
    <property type="match status" value="1"/>
</dbReference>
<dbReference type="AlphaFoldDB" id="F4KY81"/>
<evidence type="ECO:0000313" key="9">
    <source>
        <dbReference type="Proteomes" id="UP000008461"/>
    </source>
</evidence>
<dbReference type="KEGG" id="hhy:Halhy_0433"/>
<dbReference type="InterPro" id="IPR017850">
    <property type="entry name" value="Alkaline_phosphatase_core_sf"/>
</dbReference>
<dbReference type="GO" id="GO:0004773">
    <property type="term" value="F:steryl-sulfatase activity"/>
    <property type="evidence" value="ECO:0007669"/>
    <property type="project" value="UniProtKB-EC"/>
</dbReference>
<dbReference type="SUPFAM" id="SSF53649">
    <property type="entry name" value="Alkaline phosphatase-like"/>
    <property type="match status" value="1"/>
</dbReference>
<dbReference type="RefSeq" id="WP_013762908.1">
    <property type="nucleotide sequence ID" value="NC_015510.1"/>
</dbReference>
<dbReference type="PROSITE" id="PS51257">
    <property type="entry name" value="PROKAR_LIPOPROTEIN"/>
    <property type="match status" value="1"/>
</dbReference>
<evidence type="ECO:0000313" key="8">
    <source>
        <dbReference type="EMBL" id="AEE48344.1"/>
    </source>
</evidence>
<dbReference type="GO" id="GO:0046872">
    <property type="term" value="F:metal ion binding"/>
    <property type="evidence" value="ECO:0007669"/>
    <property type="project" value="UniProtKB-KW"/>
</dbReference>
<proteinExistence type="inferred from homology"/>
<dbReference type="InterPro" id="IPR000917">
    <property type="entry name" value="Sulfatase_N"/>
</dbReference>
<dbReference type="eggNOG" id="COG3119">
    <property type="taxonomic scope" value="Bacteria"/>
</dbReference>
<dbReference type="PANTHER" id="PTHR42693:SF42">
    <property type="entry name" value="ARYLSULFATASE G"/>
    <property type="match status" value="1"/>
</dbReference>
<keyword evidence="5 8" id="KW-0378">Hydrolase</keyword>
<dbReference type="STRING" id="760192.Halhy_0433"/>
<dbReference type="OrthoDB" id="9765065at2"/>
<organism evidence="8 9">
    <name type="scientific">Haliscomenobacter hydrossis (strain ATCC 27775 / DSM 1100 / LMG 10767 / O)</name>
    <dbReference type="NCBI Taxonomy" id="760192"/>
    <lineage>
        <taxon>Bacteria</taxon>
        <taxon>Pseudomonadati</taxon>
        <taxon>Bacteroidota</taxon>
        <taxon>Saprospiria</taxon>
        <taxon>Saprospirales</taxon>
        <taxon>Haliscomenobacteraceae</taxon>
        <taxon>Haliscomenobacter</taxon>
    </lineage>
</organism>
<reference evidence="8 9" key="1">
    <citation type="journal article" date="2011" name="Stand. Genomic Sci.">
        <title>Complete genome sequence of Haliscomenobacter hydrossis type strain (O).</title>
        <authorList>
            <consortium name="US DOE Joint Genome Institute (JGI-PGF)"/>
            <person name="Daligault H."/>
            <person name="Lapidus A."/>
            <person name="Zeytun A."/>
            <person name="Nolan M."/>
            <person name="Lucas S."/>
            <person name="Del Rio T.G."/>
            <person name="Tice H."/>
            <person name="Cheng J.F."/>
            <person name="Tapia R."/>
            <person name="Han C."/>
            <person name="Goodwin L."/>
            <person name="Pitluck S."/>
            <person name="Liolios K."/>
            <person name="Pagani I."/>
            <person name="Ivanova N."/>
            <person name="Huntemann M."/>
            <person name="Mavromatis K."/>
            <person name="Mikhailova N."/>
            <person name="Pati A."/>
            <person name="Chen A."/>
            <person name="Palaniappan K."/>
            <person name="Land M."/>
            <person name="Hauser L."/>
            <person name="Brambilla E.M."/>
            <person name="Rohde M."/>
            <person name="Verbarg S."/>
            <person name="Goker M."/>
            <person name="Bristow J."/>
            <person name="Eisen J.A."/>
            <person name="Markowitz V."/>
            <person name="Hugenholtz P."/>
            <person name="Kyrpides N.C."/>
            <person name="Klenk H.P."/>
            <person name="Woyke T."/>
        </authorList>
    </citation>
    <scope>NUCLEOTIDE SEQUENCE [LARGE SCALE GENOMIC DNA]</scope>
    <source>
        <strain evidence="9">ATCC 27775 / DSM 1100 / LMG 10767 / O</strain>
    </source>
</reference>
<keyword evidence="3" id="KW-0479">Metal-binding</keyword>
<evidence type="ECO:0000256" key="2">
    <source>
        <dbReference type="ARBA" id="ARBA00008779"/>
    </source>
</evidence>
<sequence>MNRIGLFLFLGMLGCQALFGQQKAKPNLVIIYADDLGWKDLSCYGSTFYETPNLDRLAKEGIQFRNGYASAPVCSPSRASLMTGKYPVKTDVTDWLRGRQADGKARPYEKMIAKPIADQLALAEKTFAELALENGYRTFSAGKWHLGEQEQFWPEAQGFQVNKGGTNKGSPVGFKNDSTGGFFTPYLNPRLADGPPGEYLTDRLTDECLNFIQQQKETPFVLVYSLYAVHNPLQAPRALVEKYQQKQRQMGIQPDQLFRKNEPWMAFEAGWKQRTVQSNPVYAAMLENMDYNVGRILDQLAASGLTENTIVLFTSDNGGLSTAEGSPTTNDPLRAGKGWLYEGGIRVPVIMRWPAKIVAGQISDVPVNTIDFYPTFANAIRQSTQKDQDVDGEDILKLISRPGPAKKRAMYWHYPHYSNQGGKPGSAIIQHPFKLIYNHEDQSIELYNLASDIGETNNLAQAKPAIAKKLQHKLQEWLTQVKAKFPDKNPGYVDTSLGSRDGQDDH</sequence>
<dbReference type="GO" id="GO:0004065">
    <property type="term" value="F:arylsulfatase activity"/>
    <property type="evidence" value="ECO:0007669"/>
    <property type="project" value="TreeGrafter"/>
</dbReference>
<dbReference type="Proteomes" id="UP000008461">
    <property type="component" value="Chromosome"/>
</dbReference>
<dbReference type="EMBL" id="CP002691">
    <property type="protein sequence ID" value="AEE48344.1"/>
    <property type="molecule type" value="Genomic_DNA"/>
</dbReference>